<accession>A0A378VYC4</accession>
<reference evidence="2" key="1">
    <citation type="submission" date="2018-06" db="EMBL/GenBank/DDBJ databases">
        <authorList>
            <consortium name="Pathogen Informatics"/>
            <person name="Doyle S."/>
        </authorList>
    </citation>
    <scope>NUCLEOTIDE SEQUENCE [LARGE SCALE GENOMIC DNA]</scope>
    <source>
        <strain evidence="2">NCTC11421</strain>
    </source>
</reference>
<organism evidence="2">
    <name type="scientific">Neisseria gonorrhoeae</name>
    <dbReference type="NCBI Taxonomy" id="485"/>
    <lineage>
        <taxon>Bacteria</taxon>
        <taxon>Pseudomonadati</taxon>
        <taxon>Pseudomonadota</taxon>
        <taxon>Betaproteobacteria</taxon>
        <taxon>Neisseriales</taxon>
        <taxon>Neisseriaceae</taxon>
        <taxon>Neisseria</taxon>
    </lineage>
</organism>
<feature type="domain" description="Surface lipoprotein assembly modifier C-terminal" evidence="1">
    <location>
        <begin position="9"/>
        <end position="48"/>
    </location>
</feature>
<name>A0A378VYC4_NEIGO</name>
<evidence type="ECO:0000259" key="1">
    <source>
        <dbReference type="Pfam" id="PF04575"/>
    </source>
</evidence>
<evidence type="ECO:0000313" key="2">
    <source>
        <dbReference type="EMBL" id="SUA24010.1"/>
    </source>
</evidence>
<dbReference type="Pfam" id="PF04575">
    <property type="entry name" value="SlipAM"/>
    <property type="match status" value="1"/>
</dbReference>
<proteinExistence type="predicted"/>
<protein>
    <recommendedName>
        <fullName evidence="1">Surface lipoprotein assembly modifier C-terminal domain-containing protein</fullName>
    </recommendedName>
</protein>
<dbReference type="EMBL" id="UGRI01000001">
    <property type="protein sequence ID" value="SUA24010.1"/>
    <property type="molecule type" value="Genomic_DNA"/>
</dbReference>
<dbReference type="InterPro" id="IPR007655">
    <property type="entry name" value="Slam_C"/>
</dbReference>
<sequence length="48" mass="5918">MMAAAGFPQWNIKGVYPELRFRRTIAHSNAVYYRYRQNEWLLGFKYRF</sequence>
<dbReference type="AlphaFoldDB" id="A0A378VYC4"/>
<gene>
    <name evidence="2" type="ORF">NCTC11421_02000</name>
</gene>